<organism evidence="2 3">
    <name type="scientific">Ranatra chinensis</name>
    <dbReference type="NCBI Taxonomy" id="642074"/>
    <lineage>
        <taxon>Eukaryota</taxon>
        <taxon>Metazoa</taxon>
        <taxon>Ecdysozoa</taxon>
        <taxon>Arthropoda</taxon>
        <taxon>Hexapoda</taxon>
        <taxon>Insecta</taxon>
        <taxon>Pterygota</taxon>
        <taxon>Neoptera</taxon>
        <taxon>Paraneoptera</taxon>
        <taxon>Hemiptera</taxon>
        <taxon>Heteroptera</taxon>
        <taxon>Panheteroptera</taxon>
        <taxon>Nepomorpha</taxon>
        <taxon>Nepidae</taxon>
        <taxon>Ranatrinae</taxon>
        <taxon>Ranatra</taxon>
    </lineage>
</organism>
<sequence>MLTPRTGSSQLGASRVGYSPNLVDAAGAIVSEGPAGIQPIPGAAPISPDSQHLPVVRIDKIGIREGLKRNEDFWQMSVLCFHLILPRSYQDDEVEWEEMKQGYDQGIRLGGQDRSSWYIEGTPQRPLAMKKSRTSEVYMTLCSSGSSRGEEVPGRPFLGFIRSFWDGNFDRPCEKLELGKKRKQHHDDHSRSVKIYHNRGKDDSESEEPRLKKKVTSNSSDKASNVKD</sequence>
<protein>
    <submittedName>
        <fullName evidence="2">Uncharacterized protein</fullName>
    </submittedName>
</protein>
<dbReference type="EMBL" id="JBFDAA010000002">
    <property type="protein sequence ID" value="KAL1139295.1"/>
    <property type="molecule type" value="Genomic_DNA"/>
</dbReference>
<feature type="compositionally biased region" description="Basic and acidic residues" evidence="1">
    <location>
        <begin position="199"/>
        <end position="210"/>
    </location>
</feature>
<gene>
    <name evidence="2" type="ORF">AAG570_006281</name>
</gene>
<dbReference type="AlphaFoldDB" id="A0ABD0YTI4"/>
<evidence type="ECO:0000313" key="3">
    <source>
        <dbReference type="Proteomes" id="UP001558652"/>
    </source>
</evidence>
<accession>A0ABD0YTI4</accession>
<feature type="region of interest" description="Disordered" evidence="1">
    <location>
        <begin position="179"/>
        <end position="228"/>
    </location>
</feature>
<reference evidence="2 3" key="1">
    <citation type="submission" date="2024-07" db="EMBL/GenBank/DDBJ databases">
        <title>Chromosome-level genome assembly of the water stick insect Ranatra chinensis (Heteroptera: Nepidae).</title>
        <authorList>
            <person name="Liu X."/>
        </authorList>
    </citation>
    <scope>NUCLEOTIDE SEQUENCE [LARGE SCALE GENOMIC DNA]</scope>
    <source>
        <strain evidence="2">Cailab_2021Rc</strain>
        <tissue evidence="2">Muscle</tissue>
    </source>
</reference>
<keyword evidence="3" id="KW-1185">Reference proteome</keyword>
<evidence type="ECO:0000256" key="1">
    <source>
        <dbReference type="SAM" id="MobiDB-lite"/>
    </source>
</evidence>
<evidence type="ECO:0000313" key="2">
    <source>
        <dbReference type="EMBL" id="KAL1139295.1"/>
    </source>
</evidence>
<dbReference type="Proteomes" id="UP001558652">
    <property type="component" value="Unassembled WGS sequence"/>
</dbReference>
<proteinExistence type="predicted"/>
<feature type="compositionally biased region" description="Basic and acidic residues" evidence="1">
    <location>
        <begin position="179"/>
        <end position="191"/>
    </location>
</feature>
<name>A0ABD0YTI4_9HEMI</name>
<feature type="compositionally biased region" description="Polar residues" evidence="1">
    <location>
        <begin position="216"/>
        <end position="228"/>
    </location>
</feature>
<comment type="caution">
    <text evidence="2">The sequence shown here is derived from an EMBL/GenBank/DDBJ whole genome shotgun (WGS) entry which is preliminary data.</text>
</comment>